<sequence>MPRKPFENGNRTGWCSIPGWVAPAFRARGNRAGPCRWSAGLLGDLPFPPPFNSRAAPLSPRFTLIGSQDLDVKSHTNLFTSLRFASLVKFLLRTTKRYLVIEKEDLGLLSRAVKNSEYNPLTVTLNISEALPKIYFHRIPPPHRLNKLNQSLISSANEMKKVVTWPGSRVGQETPLAHAFLKHFKFRTGDETEILLVLTELNIRTPHNLVLLSTWGSGGAVASALASHGDPGPILGGFTPDFRMWESFLTMSLAGGFSRGTPVFPALAFQRHSILGSHFMSCPGMTGTYGSQLESPSLGECCLALGSLPTRQPVPADIRVADGRFSGSSPGRSTVDGERGELLPLVRAHPQTVTTSYAVSGYLIKRPEA</sequence>
<protein>
    <submittedName>
        <fullName evidence="1">Uncharacterized protein</fullName>
    </submittedName>
</protein>
<accession>A0ABQ9GKM3</accession>
<dbReference type="Proteomes" id="UP001159363">
    <property type="component" value="Chromosome 10"/>
</dbReference>
<evidence type="ECO:0000313" key="1">
    <source>
        <dbReference type="EMBL" id="KAJ8872583.1"/>
    </source>
</evidence>
<dbReference type="EMBL" id="JARBHB010000011">
    <property type="protein sequence ID" value="KAJ8872583.1"/>
    <property type="molecule type" value="Genomic_DNA"/>
</dbReference>
<evidence type="ECO:0000313" key="2">
    <source>
        <dbReference type="Proteomes" id="UP001159363"/>
    </source>
</evidence>
<keyword evidence="2" id="KW-1185">Reference proteome</keyword>
<organism evidence="1 2">
    <name type="scientific">Dryococelus australis</name>
    <dbReference type="NCBI Taxonomy" id="614101"/>
    <lineage>
        <taxon>Eukaryota</taxon>
        <taxon>Metazoa</taxon>
        <taxon>Ecdysozoa</taxon>
        <taxon>Arthropoda</taxon>
        <taxon>Hexapoda</taxon>
        <taxon>Insecta</taxon>
        <taxon>Pterygota</taxon>
        <taxon>Neoptera</taxon>
        <taxon>Polyneoptera</taxon>
        <taxon>Phasmatodea</taxon>
        <taxon>Verophasmatodea</taxon>
        <taxon>Anareolatae</taxon>
        <taxon>Phasmatidae</taxon>
        <taxon>Eurycanthinae</taxon>
        <taxon>Dryococelus</taxon>
    </lineage>
</organism>
<proteinExistence type="predicted"/>
<gene>
    <name evidence="1" type="ORF">PR048_026189</name>
</gene>
<reference evidence="1 2" key="1">
    <citation type="submission" date="2023-02" db="EMBL/GenBank/DDBJ databases">
        <title>LHISI_Scaffold_Assembly.</title>
        <authorList>
            <person name="Stuart O.P."/>
            <person name="Cleave R."/>
            <person name="Magrath M.J.L."/>
            <person name="Mikheyev A.S."/>
        </authorList>
    </citation>
    <scope>NUCLEOTIDE SEQUENCE [LARGE SCALE GENOMIC DNA]</scope>
    <source>
        <strain evidence="1">Daus_M_001</strain>
        <tissue evidence="1">Leg muscle</tissue>
    </source>
</reference>
<comment type="caution">
    <text evidence="1">The sequence shown here is derived from an EMBL/GenBank/DDBJ whole genome shotgun (WGS) entry which is preliminary data.</text>
</comment>
<name>A0ABQ9GKM3_9NEOP</name>